<dbReference type="AlphaFoldDB" id="A0A1Z1MAR7"/>
<keyword evidence="2" id="KW-0150">Chloroplast</keyword>
<feature type="transmembrane region" description="Helical" evidence="1">
    <location>
        <begin position="31"/>
        <end position="51"/>
    </location>
</feature>
<sequence>MDNSYFIISIVNKKNIQIYYYEHKYFIKTNYYPVCFFVPFYNFEKIILLIIKYNKIRYCSTEHKIYLGKEIFKAQISFNLNQRYIQI</sequence>
<reference evidence="2" key="1">
    <citation type="journal article" date="2017" name="J. Phycol.">
        <title>Analysis of chloroplast genomes and a supermatrix inform reclassification of the Rhodomelaceae (Rhodophyta).</title>
        <authorList>
            <person name="Diaz-Tapia P."/>
            <person name="Maggs C.A."/>
            <person name="West J.A."/>
            <person name="Verbruggen H."/>
        </authorList>
    </citation>
    <scope>NUCLEOTIDE SEQUENCE</scope>
    <source>
        <strain evidence="2">PD546</strain>
    </source>
</reference>
<evidence type="ECO:0000313" key="2">
    <source>
        <dbReference type="EMBL" id="ARW63076.1"/>
    </source>
</evidence>
<dbReference type="RefSeq" id="YP_009394514.1">
    <property type="nucleotide sequence ID" value="NC_035273.1"/>
</dbReference>
<proteinExistence type="predicted"/>
<keyword evidence="1" id="KW-0812">Transmembrane</keyword>
<accession>A0A1Z1MAR7</accession>
<keyword evidence="1" id="KW-1133">Transmembrane helix</keyword>
<gene>
    <name evidence="2" type="primary">ConsOrf2</name>
</gene>
<evidence type="ECO:0000256" key="1">
    <source>
        <dbReference type="SAM" id="Phobius"/>
    </source>
</evidence>
<keyword evidence="2" id="KW-0934">Plastid</keyword>
<name>A0A1Z1MAR7_9FLOR</name>
<protein>
    <submittedName>
        <fullName evidence="2">Uncharacterized protein</fullName>
    </submittedName>
</protein>
<geneLocation type="chloroplast" evidence="2"/>
<dbReference type="EMBL" id="MF101426">
    <property type="protein sequence ID" value="ARW63076.1"/>
    <property type="molecule type" value="Genomic_DNA"/>
</dbReference>
<keyword evidence="1" id="KW-0472">Membrane</keyword>
<dbReference type="GeneID" id="33356387"/>
<organism evidence="2">
    <name type="scientific">Vertebrata thuyoides</name>
    <dbReference type="NCBI Taxonomy" id="2006970"/>
    <lineage>
        <taxon>Eukaryota</taxon>
        <taxon>Rhodophyta</taxon>
        <taxon>Florideophyceae</taxon>
        <taxon>Rhodymeniophycidae</taxon>
        <taxon>Ceramiales</taxon>
        <taxon>Rhodomelaceae</taxon>
        <taxon>Polysiphonioideae</taxon>
        <taxon>Vertebrata</taxon>
    </lineage>
</organism>